<protein>
    <submittedName>
        <fullName evidence="1">Uncharacterized protein</fullName>
    </submittedName>
</protein>
<dbReference type="OrthoDB" id="163507at2759"/>
<reference evidence="2" key="1">
    <citation type="journal article" date="2019" name="Nat. Commun.">
        <title>Expansion of phycobilisome linker gene families in mesophilic red algae.</title>
        <authorList>
            <person name="Lee J."/>
            <person name="Kim D."/>
            <person name="Bhattacharya D."/>
            <person name="Yoon H.S."/>
        </authorList>
    </citation>
    <scope>NUCLEOTIDE SEQUENCE [LARGE SCALE GENOMIC DNA]</scope>
    <source>
        <strain evidence="2">CCMP 1328</strain>
    </source>
</reference>
<keyword evidence="2" id="KW-1185">Reference proteome</keyword>
<organism evidence="1 2">
    <name type="scientific">Porphyridium purpureum</name>
    <name type="common">Red alga</name>
    <name type="synonym">Porphyridium cruentum</name>
    <dbReference type="NCBI Taxonomy" id="35688"/>
    <lineage>
        <taxon>Eukaryota</taxon>
        <taxon>Rhodophyta</taxon>
        <taxon>Bangiophyceae</taxon>
        <taxon>Porphyridiales</taxon>
        <taxon>Porphyridiaceae</taxon>
        <taxon>Porphyridium</taxon>
    </lineage>
</organism>
<accession>A0A5J4YNK8</accession>
<evidence type="ECO:0000313" key="2">
    <source>
        <dbReference type="Proteomes" id="UP000324585"/>
    </source>
</evidence>
<gene>
    <name evidence="1" type="ORF">FVE85_3731</name>
</gene>
<comment type="caution">
    <text evidence="1">The sequence shown here is derived from an EMBL/GenBank/DDBJ whole genome shotgun (WGS) entry which is preliminary data.</text>
</comment>
<sequence>MHLIPTTAIRAKTFWELRRALQEQIASVRGHRVVIRVVKSDRESGIVTILDDMKRPGILPNVTGAKEAVPAVERANSTLKDRTRAVMHGLPFAMPTTLVAELMKIEELSRKEALLQKQIRALDKRAAAHQVSDSNDALDEAMAVQAGLIEEKRDPQTGELVRLKARLAAGGDRQDPELYPNTSSPTVATESLFALAAMSATQGRKIGSVDF</sequence>
<name>A0A5J4YNK8_PORPP</name>
<proteinExistence type="predicted"/>
<dbReference type="Proteomes" id="UP000324585">
    <property type="component" value="Unassembled WGS sequence"/>
</dbReference>
<dbReference type="AlphaFoldDB" id="A0A5J4YNK8"/>
<evidence type="ECO:0000313" key="1">
    <source>
        <dbReference type="EMBL" id="KAA8492293.1"/>
    </source>
</evidence>
<dbReference type="EMBL" id="VRMN01000010">
    <property type="protein sequence ID" value="KAA8492293.1"/>
    <property type="molecule type" value="Genomic_DNA"/>
</dbReference>